<keyword evidence="3" id="KW-1185">Reference proteome</keyword>
<accession>A0A9X9MGB3</accession>
<evidence type="ECO:0000313" key="3">
    <source>
        <dbReference type="Proteomes" id="UP000324639"/>
    </source>
</evidence>
<feature type="chain" id="PRO_5040728671" evidence="1">
    <location>
        <begin position="19"/>
        <end position="63"/>
    </location>
</feature>
<evidence type="ECO:0000313" key="2">
    <source>
        <dbReference type="EMBL" id="VDB85952.1"/>
    </source>
</evidence>
<evidence type="ECO:0000256" key="1">
    <source>
        <dbReference type="SAM" id="SignalP"/>
    </source>
</evidence>
<reference evidence="2 3" key="1">
    <citation type="submission" date="2018-08" db="EMBL/GenBank/DDBJ databases">
        <authorList>
            <person name="Muller C M."/>
        </authorList>
    </citation>
    <scope>NUCLEOTIDE SEQUENCE [LARGE SCALE GENOMIC DNA]</scope>
</reference>
<sequence length="63" mass="7463">MTLLTLETLILWISFANTTMRYVRLHKQSTLLRKYPPEGRFKTFGYPSNCPCFIQAYKEICLD</sequence>
<dbReference type="EMBL" id="LR026988">
    <property type="protein sequence ID" value="VDB85952.1"/>
    <property type="molecule type" value="Genomic_DNA"/>
</dbReference>
<name>A0A9X9MGB3_BLUGR</name>
<feature type="signal peptide" evidence="1">
    <location>
        <begin position="1"/>
        <end position="18"/>
    </location>
</feature>
<gene>
    <name evidence="2" type="ORF">BGT96224V316_LOCUS3987</name>
</gene>
<dbReference type="Proteomes" id="UP000324639">
    <property type="component" value="Chromosome Bgt_-05"/>
</dbReference>
<proteinExistence type="predicted"/>
<organism evidence="2 3">
    <name type="scientific">Blumeria graminis f. sp. tritici</name>
    <dbReference type="NCBI Taxonomy" id="62690"/>
    <lineage>
        <taxon>Eukaryota</taxon>
        <taxon>Fungi</taxon>
        <taxon>Dikarya</taxon>
        <taxon>Ascomycota</taxon>
        <taxon>Pezizomycotina</taxon>
        <taxon>Leotiomycetes</taxon>
        <taxon>Erysiphales</taxon>
        <taxon>Erysiphaceae</taxon>
        <taxon>Blumeria</taxon>
    </lineage>
</organism>
<protein>
    <submittedName>
        <fullName evidence="2">BgtTE-56040</fullName>
    </submittedName>
</protein>
<keyword evidence="1" id="KW-0732">Signal</keyword>
<dbReference type="AlphaFoldDB" id="A0A9X9MGB3"/>